<feature type="signal peptide" evidence="1">
    <location>
        <begin position="1"/>
        <end position="19"/>
    </location>
</feature>
<comment type="caution">
    <text evidence="2">The sequence shown here is derived from an EMBL/GenBank/DDBJ whole genome shotgun (WGS) entry which is preliminary data.</text>
</comment>
<dbReference type="EMBL" id="PJNI01000001">
    <property type="protein sequence ID" value="PKR81868.1"/>
    <property type="molecule type" value="Genomic_DNA"/>
</dbReference>
<name>A0A2I0R5L1_9FLAO</name>
<evidence type="ECO:0000313" key="2">
    <source>
        <dbReference type="EMBL" id="PKR81868.1"/>
    </source>
</evidence>
<gene>
    <name evidence="2" type="ORF">CW751_00590</name>
</gene>
<dbReference type="InterPro" id="IPR036709">
    <property type="entry name" value="Autotransporte_beta_dom_sf"/>
</dbReference>
<keyword evidence="1" id="KW-0732">Signal</keyword>
<proteinExistence type="predicted"/>
<dbReference type="OrthoDB" id="9886523at2"/>
<protein>
    <recommendedName>
        <fullName evidence="4">Outer membrane protein beta-barrel domain-containing protein</fullName>
    </recommendedName>
</protein>
<feature type="chain" id="PRO_5014190452" description="Outer membrane protein beta-barrel domain-containing protein" evidence="1">
    <location>
        <begin position="20"/>
        <end position="179"/>
    </location>
</feature>
<evidence type="ECO:0000313" key="3">
    <source>
        <dbReference type="Proteomes" id="UP000236654"/>
    </source>
</evidence>
<reference evidence="2 3" key="1">
    <citation type="submission" date="2017-12" db="EMBL/GenBank/DDBJ databases">
        <title>The draft genome sequence of Brumimicrobium saltpan LHR20.</title>
        <authorList>
            <person name="Do Z.-J."/>
            <person name="Luo H.-R."/>
        </authorList>
    </citation>
    <scope>NUCLEOTIDE SEQUENCE [LARGE SCALE GENOMIC DNA]</scope>
    <source>
        <strain evidence="2 3">LHR20</strain>
    </source>
</reference>
<organism evidence="2 3">
    <name type="scientific">Brumimicrobium salinarum</name>
    <dbReference type="NCBI Taxonomy" id="2058658"/>
    <lineage>
        <taxon>Bacteria</taxon>
        <taxon>Pseudomonadati</taxon>
        <taxon>Bacteroidota</taxon>
        <taxon>Flavobacteriia</taxon>
        <taxon>Flavobacteriales</taxon>
        <taxon>Crocinitomicaceae</taxon>
        <taxon>Brumimicrobium</taxon>
    </lineage>
</organism>
<evidence type="ECO:0008006" key="4">
    <source>
        <dbReference type="Google" id="ProtNLM"/>
    </source>
</evidence>
<keyword evidence="3" id="KW-1185">Reference proteome</keyword>
<accession>A0A2I0R5L1</accession>
<sequence>MKKLTLICLAGLFTAFSFAQETEEKSPRIGISAAIQSSSVGIQIPIWLGENVVLAPSIGAQFSDNYGWVTQFGLAPRFYLNEKVNALRPYLGIRAATIMDFPTKNEEPIGLPTPDKPENIFDFIGGINFGGEYFFSNRFSVGLEVQANIIKSDENSIRFGNPGGINFNTGALALINIYF</sequence>
<dbReference type="AlphaFoldDB" id="A0A2I0R5L1"/>
<dbReference type="SUPFAM" id="SSF103515">
    <property type="entry name" value="Autotransporter"/>
    <property type="match status" value="1"/>
</dbReference>
<dbReference type="Proteomes" id="UP000236654">
    <property type="component" value="Unassembled WGS sequence"/>
</dbReference>
<evidence type="ECO:0000256" key="1">
    <source>
        <dbReference type="SAM" id="SignalP"/>
    </source>
</evidence>
<dbReference type="RefSeq" id="WP_101333014.1">
    <property type="nucleotide sequence ID" value="NZ_PJNI01000001.1"/>
</dbReference>